<feature type="region of interest" description="Disordered" evidence="1">
    <location>
        <begin position="1"/>
        <end position="32"/>
    </location>
</feature>
<sequence length="59" mass="6094">MVGTPAMMVSRSRRSMSSIDAGSNRAGNDIEPPTAKVAIMTDAWPNTWNGIKSSGGVAG</sequence>
<keyword evidence="3" id="KW-1185">Reference proteome</keyword>
<protein>
    <submittedName>
        <fullName evidence="2">Uncharacterized protein</fullName>
    </submittedName>
</protein>
<evidence type="ECO:0000256" key="1">
    <source>
        <dbReference type="SAM" id="MobiDB-lite"/>
    </source>
</evidence>
<organism evidence="2 3">
    <name type="scientific">Streptomyces aurantiogriseus</name>
    <dbReference type="NCBI Taxonomy" id="66870"/>
    <lineage>
        <taxon>Bacteria</taxon>
        <taxon>Bacillati</taxon>
        <taxon>Actinomycetota</taxon>
        <taxon>Actinomycetes</taxon>
        <taxon>Kitasatosporales</taxon>
        <taxon>Streptomycetaceae</taxon>
        <taxon>Streptomyces</taxon>
    </lineage>
</organism>
<reference evidence="2" key="1">
    <citation type="journal article" date="2014" name="Int. J. Syst. Evol. Microbiol.">
        <title>Complete genome sequence of Corynebacterium casei LMG S-19264T (=DSM 44701T), isolated from a smear-ripened cheese.</title>
        <authorList>
            <consortium name="US DOE Joint Genome Institute (JGI-PGF)"/>
            <person name="Walter F."/>
            <person name="Albersmeier A."/>
            <person name="Kalinowski J."/>
            <person name="Ruckert C."/>
        </authorList>
    </citation>
    <scope>NUCLEOTIDE SEQUENCE</scope>
    <source>
        <strain evidence="2">JCM 4346</strain>
    </source>
</reference>
<gene>
    <name evidence="2" type="ORF">GCM10010251_82300</name>
</gene>
<proteinExistence type="predicted"/>
<name>A0A918KZG3_9ACTN</name>
<dbReference type="EMBL" id="BMSX01000028">
    <property type="protein sequence ID" value="GGR52709.1"/>
    <property type="molecule type" value="Genomic_DNA"/>
</dbReference>
<dbReference type="Proteomes" id="UP000658320">
    <property type="component" value="Unassembled WGS sequence"/>
</dbReference>
<feature type="compositionally biased region" description="Low complexity" evidence="1">
    <location>
        <begin position="7"/>
        <end position="18"/>
    </location>
</feature>
<accession>A0A918KZG3</accession>
<dbReference type="AlphaFoldDB" id="A0A918KZG3"/>
<evidence type="ECO:0000313" key="2">
    <source>
        <dbReference type="EMBL" id="GGR52709.1"/>
    </source>
</evidence>
<evidence type="ECO:0000313" key="3">
    <source>
        <dbReference type="Proteomes" id="UP000658320"/>
    </source>
</evidence>
<reference evidence="2" key="2">
    <citation type="submission" date="2020-09" db="EMBL/GenBank/DDBJ databases">
        <authorList>
            <person name="Sun Q."/>
            <person name="Ohkuma M."/>
        </authorList>
    </citation>
    <scope>NUCLEOTIDE SEQUENCE</scope>
    <source>
        <strain evidence="2">JCM 4346</strain>
    </source>
</reference>
<comment type="caution">
    <text evidence="2">The sequence shown here is derived from an EMBL/GenBank/DDBJ whole genome shotgun (WGS) entry which is preliminary data.</text>
</comment>